<name>A0AAN2Z7A7_LISMN</name>
<dbReference type="InterPro" id="IPR002052">
    <property type="entry name" value="DNA_methylase_N6_adenine_CS"/>
</dbReference>
<keyword evidence="4" id="KW-0949">S-adenosyl-L-methionine</keyword>
<dbReference type="Proteomes" id="UP000368805">
    <property type="component" value="Unassembled WGS sequence"/>
</dbReference>
<dbReference type="EMBL" id="AAAQVA010000001">
    <property type="protein sequence ID" value="EAE1630610.1"/>
    <property type="molecule type" value="Genomic_DNA"/>
</dbReference>
<dbReference type="InterPro" id="IPR002941">
    <property type="entry name" value="DNA_methylase_N4/N6"/>
</dbReference>
<evidence type="ECO:0000313" key="8">
    <source>
        <dbReference type="Proteomes" id="UP000368805"/>
    </source>
</evidence>
<comment type="caution">
    <text evidence="7">The sequence shown here is derived from an EMBL/GenBank/DDBJ whole genome shotgun (WGS) entry which is preliminary data.</text>
</comment>
<dbReference type="GO" id="GO:0032259">
    <property type="term" value="P:methylation"/>
    <property type="evidence" value="ECO:0007669"/>
    <property type="project" value="UniProtKB-KW"/>
</dbReference>
<dbReference type="Gene3D" id="3.40.50.150">
    <property type="entry name" value="Vaccinia Virus protein VP39"/>
    <property type="match status" value="1"/>
</dbReference>
<dbReference type="Pfam" id="PF01555">
    <property type="entry name" value="N6_N4_Mtase"/>
    <property type="match status" value="1"/>
</dbReference>
<dbReference type="RefSeq" id="WP_061394363.1">
    <property type="nucleotide sequence ID" value="NZ_JBALAY010000002.1"/>
</dbReference>
<dbReference type="SUPFAM" id="SSF53335">
    <property type="entry name" value="S-adenosyl-L-methionine-dependent methyltransferases"/>
    <property type="match status" value="1"/>
</dbReference>
<dbReference type="GO" id="GO:0003677">
    <property type="term" value="F:DNA binding"/>
    <property type="evidence" value="ECO:0007669"/>
    <property type="project" value="InterPro"/>
</dbReference>
<dbReference type="PROSITE" id="PS00092">
    <property type="entry name" value="N6_MTASE"/>
    <property type="match status" value="1"/>
</dbReference>
<evidence type="ECO:0000256" key="2">
    <source>
        <dbReference type="ARBA" id="ARBA00022603"/>
    </source>
</evidence>
<evidence type="ECO:0000256" key="4">
    <source>
        <dbReference type="ARBA" id="ARBA00022691"/>
    </source>
</evidence>
<keyword evidence="5" id="KW-0680">Restriction system</keyword>
<evidence type="ECO:0000256" key="3">
    <source>
        <dbReference type="ARBA" id="ARBA00022679"/>
    </source>
</evidence>
<evidence type="ECO:0000259" key="6">
    <source>
        <dbReference type="Pfam" id="PF01555"/>
    </source>
</evidence>
<proteinExistence type="inferred from homology"/>
<evidence type="ECO:0000256" key="1">
    <source>
        <dbReference type="ARBA" id="ARBA00006594"/>
    </source>
</evidence>
<evidence type="ECO:0000256" key="5">
    <source>
        <dbReference type="ARBA" id="ARBA00022747"/>
    </source>
</evidence>
<dbReference type="GO" id="GO:0008170">
    <property type="term" value="F:N-methyltransferase activity"/>
    <property type="evidence" value="ECO:0007669"/>
    <property type="project" value="InterPro"/>
</dbReference>
<evidence type="ECO:0000313" key="7">
    <source>
        <dbReference type="EMBL" id="EAE1630610.1"/>
    </source>
</evidence>
<dbReference type="InterPro" id="IPR002295">
    <property type="entry name" value="N4/N6-MTase_EcoPI_Mod-like"/>
</dbReference>
<organism evidence="7 8">
    <name type="scientific">Listeria monocytogenes</name>
    <dbReference type="NCBI Taxonomy" id="1639"/>
    <lineage>
        <taxon>Bacteria</taxon>
        <taxon>Bacillati</taxon>
        <taxon>Bacillota</taxon>
        <taxon>Bacilli</taxon>
        <taxon>Bacillales</taxon>
        <taxon>Listeriaceae</taxon>
        <taxon>Listeria</taxon>
    </lineage>
</organism>
<dbReference type="PRINTS" id="PR00506">
    <property type="entry name" value="D21N6MTFRASE"/>
</dbReference>
<dbReference type="AlphaFoldDB" id="A0AAN2Z7A7"/>
<keyword evidence="2" id="KW-0489">Methyltransferase</keyword>
<accession>A0AAN2Z7A7</accession>
<reference evidence="7 8" key="1">
    <citation type="submission" date="2018-06" db="EMBL/GenBank/DDBJ databases">
        <authorList>
            <consortium name="GenomeTrakr: Next Generation Sequencing Network for Food Pathogen Tracability"/>
        </authorList>
    </citation>
    <scope>NUCLEOTIDE SEQUENCE [LARGE SCALE GENOMIC DNA]</scope>
    <source>
        <strain evidence="7 8">FDA00006304</strain>
    </source>
</reference>
<comment type="similarity">
    <text evidence="1">Belongs to the N(4)/N(6)-methyltransferase family.</text>
</comment>
<sequence length="593" mass="68836">MFENIFNDRPHKNEKDDSIAYVKTLIDKARSEAHEEDIPKLEKLIQMLNTKKYGLVWEEHAEKVEEEMKTKIPVFTEDESKKINDNPESEDYSFLLEGDNLHSLYLLEKTHLGKIDVIYIDPPYNTGTKEGAFRYNDKLVLNDDTYIHSKWLSFMHSRLKIAERLLSNNGVLFLHIDENEFAQIKLLLDEIFGEGAFVENLIWNKRVPKNDKGIGAIHEYVLIYTKNSKNEFMVEKVGLENIFSLVDEAKKAGKTPLEAQNLLKKFYRENEFPRAITLYNNVDNNFRIYGKINMSWPNANTFGPRYDVLHPKTARPVKIPARGWRWRNETLEDALKGEFQELEDGSYLQGRIWYAKDENTQISSVNYLEETNRMLLRSIVSLKSDGSLELEKLGFKKNDFAYAKPVTLAKELLESITFNNLDATILDFFAGSGTTGQAVTELNAEDGGTRKFILATNNENNIAEEVTYERMKRVSTGTEKYEAHPLNLKYFKTDFVVKEEFPDVSLEYELLKYITPLVELEFGIDITNPKVQIVLNEEQLESLIDNEELISNTTIFMHPDVFRDDKQNQTLQDLQIKVQEIPNYFFGSELWAK</sequence>
<keyword evidence="3" id="KW-0808">Transferase</keyword>
<protein>
    <submittedName>
        <fullName evidence="7">Site-specific DNA-methyltransferase</fullName>
    </submittedName>
</protein>
<feature type="domain" description="DNA methylase N-4/N-6" evidence="6">
    <location>
        <begin position="115"/>
        <end position="452"/>
    </location>
</feature>
<dbReference type="GO" id="GO:0009307">
    <property type="term" value="P:DNA restriction-modification system"/>
    <property type="evidence" value="ECO:0007669"/>
    <property type="project" value="UniProtKB-KW"/>
</dbReference>
<dbReference type="InterPro" id="IPR029063">
    <property type="entry name" value="SAM-dependent_MTases_sf"/>
</dbReference>
<gene>
    <name evidence="7" type="ORF">ARR48_02235</name>
</gene>